<gene>
    <name evidence="4" type="primary">ycfH</name>
    <name evidence="4" type="ORF">DESHY_40118</name>
</gene>
<dbReference type="Proteomes" id="UP000009315">
    <property type="component" value="Unassembled WGS sequence"/>
</dbReference>
<keyword evidence="1 3" id="KW-0479">Metal-binding</keyword>
<dbReference type="GO" id="GO:0016788">
    <property type="term" value="F:hydrolase activity, acting on ester bonds"/>
    <property type="evidence" value="ECO:0007669"/>
    <property type="project" value="InterPro"/>
</dbReference>
<dbReference type="SUPFAM" id="SSF51556">
    <property type="entry name" value="Metallo-dependent hydrolases"/>
    <property type="match status" value="1"/>
</dbReference>
<dbReference type="RefSeq" id="WP_008412060.1">
    <property type="nucleotide sequence ID" value="NZ_CAOS01000011.1"/>
</dbReference>
<feature type="binding site" evidence="3">
    <location>
        <position position="127"/>
    </location>
    <ligand>
        <name>a divalent metal cation</name>
        <dbReference type="ChEBI" id="CHEBI:60240"/>
        <label>2</label>
    </ligand>
</feature>
<dbReference type="OrthoDB" id="9810005at2"/>
<name>K8EAC7_9FIRM</name>
<dbReference type="eggNOG" id="COG0084">
    <property type="taxonomic scope" value="Bacteria"/>
</dbReference>
<dbReference type="Gene3D" id="3.20.20.140">
    <property type="entry name" value="Metal-dependent hydrolases"/>
    <property type="match status" value="1"/>
</dbReference>
<dbReference type="EMBL" id="CAOS01000011">
    <property type="protein sequence ID" value="CCO08568.1"/>
    <property type="molecule type" value="Genomic_DNA"/>
</dbReference>
<dbReference type="STRING" id="1121428.DESHY_40118"/>
<evidence type="ECO:0000256" key="3">
    <source>
        <dbReference type="PIRSR" id="PIRSR005902-1"/>
    </source>
</evidence>
<dbReference type="GO" id="GO:0005829">
    <property type="term" value="C:cytosol"/>
    <property type="evidence" value="ECO:0007669"/>
    <property type="project" value="TreeGrafter"/>
</dbReference>
<keyword evidence="2 4" id="KW-0378">Hydrolase</keyword>
<proteinExistence type="predicted"/>
<dbReference type="Pfam" id="PF01026">
    <property type="entry name" value="TatD_DNase"/>
    <property type="match status" value="1"/>
</dbReference>
<dbReference type="PROSITE" id="PS01137">
    <property type="entry name" value="TATD_1"/>
    <property type="match status" value="1"/>
</dbReference>
<evidence type="ECO:0000256" key="1">
    <source>
        <dbReference type="ARBA" id="ARBA00022723"/>
    </source>
</evidence>
<dbReference type="InterPro" id="IPR018228">
    <property type="entry name" value="DNase_TatD-rel_CS"/>
</dbReference>
<dbReference type="GO" id="GO:0004536">
    <property type="term" value="F:DNA nuclease activity"/>
    <property type="evidence" value="ECO:0007669"/>
    <property type="project" value="InterPro"/>
</dbReference>
<feature type="binding site" evidence="3">
    <location>
        <position position="152"/>
    </location>
    <ligand>
        <name>a divalent metal cation</name>
        <dbReference type="ChEBI" id="CHEBI:60240"/>
        <label>2</label>
    </ligand>
</feature>
<dbReference type="AlphaFoldDB" id="K8EAC7"/>
<comment type="caution">
    <text evidence="4">The sequence shown here is derived from an EMBL/GenBank/DDBJ whole genome shotgun (WGS) entry which is preliminary data.</text>
</comment>
<feature type="binding site" evidence="3">
    <location>
        <position position="91"/>
    </location>
    <ligand>
        <name>a divalent metal cation</name>
        <dbReference type="ChEBI" id="CHEBI:60240"/>
        <label>1</label>
    </ligand>
</feature>
<reference evidence="4 5" key="1">
    <citation type="journal article" date="2013" name="Genome Announc.">
        <title>Genome Sequence of the Sulfate-Reducing Bacterium Desulfotomaculum hydrothermale Lam5(T).</title>
        <authorList>
            <person name="Amin O."/>
            <person name="Fardeau M.L."/>
            <person name="Valette O."/>
            <person name="Hirschler-Rea A."/>
            <person name="Barbe V."/>
            <person name="Medigue C."/>
            <person name="Vacherie B."/>
            <person name="Ollivier B."/>
            <person name="Bertin P.N."/>
            <person name="Dolla A."/>
        </authorList>
    </citation>
    <scope>NUCLEOTIDE SEQUENCE [LARGE SCALE GENOMIC DNA]</scope>
    <source>
        <strain evidence="5">Lam5 / DSM 18033</strain>
    </source>
</reference>
<feature type="binding site" evidence="3">
    <location>
        <position position="8"/>
    </location>
    <ligand>
        <name>a divalent metal cation</name>
        <dbReference type="ChEBI" id="CHEBI:60240"/>
        <label>1</label>
    </ligand>
</feature>
<dbReference type="GO" id="GO:0046872">
    <property type="term" value="F:metal ion binding"/>
    <property type="evidence" value="ECO:0007669"/>
    <property type="project" value="UniProtKB-KW"/>
</dbReference>
<evidence type="ECO:0000256" key="2">
    <source>
        <dbReference type="ARBA" id="ARBA00022801"/>
    </source>
</evidence>
<dbReference type="PIRSF" id="PIRSF005902">
    <property type="entry name" value="DNase_TatD"/>
    <property type="match status" value="1"/>
</dbReference>
<dbReference type="FunFam" id="3.20.20.140:FF:000005">
    <property type="entry name" value="TatD family hydrolase"/>
    <property type="match status" value="1"/>
</dbReference>
<feature type="binding site" evidence="3">
    <location>
        <position position="6"/>
    </location>
    <ligand>
        <name>a divalent metal cation</name>
        <dbReference type="ChEBI" id="CHEBI:60240"/>
        <label>1</label>
    </ligand>
</feature>
<sequence length="267" mass="29931">MLIDSHAHLDNERFNQDRPEVMTRCSRELTALINVGYDLASSRRSIALAEKYPFIYAAVGVHPHDAKDAPADYRQQLTELAAHPKVVAVGEIGLDYYYDLSPREVQQKIFREQLQLAKELQLPFIIHDRDAHGDILQILQQAAPYPAGGVMHCFSGSWEVAQACLKLGLYISLAGPVTFANAGKLQEIARRVPLERLLVETDCPYLTPVPHRGKRNEPAYVRHVVEYIARLRQMPPEELACITAGNTVNLFKLPVSQGGRPANFQGR</sequence>
<protein>
    <submittedName>
        <fullName evidence="4">Putative metallodependent hydrolase</fullName>
    </submittedName>
</protein>
<accession>K8EAC7</accession>
<dbReference type="PANTHER" id="PTHR46124:SF2">
    <property type="entry name" value="D-AMINOACYL-TRNA DEACYLASE"/>
    <property type="match status" value="1"/>
</dbReference>
<dbReference type="InterPro" id="IPR001130">
    <property type="entry name" value="TatD-like"/>
</dbReference>
<dbReference type="InterPro" id="IPR032466">
    <property type="entry name" value="Metal_Hydrolase"/>
</dbReference>
<dbReference type="InterPro" id="IPR015991">
    <property type="entry name" value="TatD/YcfH-like"/>
</dbReference>
<dbReference type="PANTHER" id="PTHR46124">
    <property type="entry name" value="D-AMINOACYL-TRNA DEACYLASE"/>
    <property type="match status" value="1"/>
</dbReference>
<feature type="binding site" evidence="3">
    <location>
        <position position="202"/>
    </location>
    <ligand>
        <name>a divalent metal cation</name>
        <dbReference type="ChEBI" id="CHEBI:60240"/>
        <label>1</label>
    </ligand>
</feature>
<keyword evidence="5" id="KW-1185">Reference proteome</keyword>
<dbReference type="CDD" id="cd01310">
    <property type="entry name" value="TatD_DNAse"/>
    <property type="match status" value="1"/>
</dbReference>
<evidence type="ECO:0000313" key="5">
    <source>
        <dbReference type="Proteomes" id="UP000009315"/>
    </source>
</evidence>
<organism evidence="4 5">
    <name type="scientific">Desulforamulus hydrothermalis Lam5 = DSM 18033</name>
    <dbReference type="NCBI Taxonomy" id="1121428"/>
    <lineage>
        <taxon>Bacteria</taxon>
        <taxon>Bacillati</taxon>
        <taxon>Bacillota</taxon>
        <taxon>Clostridia</taxon>
        <taxon>Eubacteriales</taxon>
        <taxon>Peptococcaceae</taxon>
        <taxon>Desulforamulus</taxon>
    </lineage>
</organism>
<evidence type="ECO:0000313" key="4">
    <source>
        <dbReference type="EMBL" id="CCO08568.1"/>
    </source>
</evidence>
<dbReference type="NCBIfam" id="TIGR00010">
    <property type="entry name" value="YchF/TatD family DNA exonuclease"/>
    <property type="match status" value="1"/>
</dbReference>